<organism evidence="3 4">
    <name type="scientific">Pelobates cultripes</name>
    <name type="common">Western spadefoot toad</name>
    <dbReference type="NCBI Taxonomy" id="61616"/>
    <lineage>
        <taxon>Eukaryota</taxon>
        <taxon>Metazoa</taxon>
        <taxon>Chordata</taxon>
        <taxon>Craniata</taxon>
        <taxon>Vertebrata</taxon>
        <taxon>Euteleostomi</taxon>
        <taxon>Amphibia</taxon>
        <taxon>Batrachia</taxon>
        <taxon>Anura</taxon>
        <taxon>Pelobatoidea</taxon>
        <taxon>Pelobatidae</taxon>
        <taxon>Pelobates</taxon>
    </lineage>
</organism>
<dbReference type="EMBL" id="OW240913">
    <property type="protein sequence ID" value="CAH2252173.1"/>
    <property type="molecule type" value="Genomic_DNA"/>
</dbReference>
<protein>
    <submittedName>
        <fullName evidence="3">Methyltransferase 24</fullName>
    </submittedName>
</protein>
<dbReference type="InterPro" id="IPR025714">
    <property type="entry name" value="Methyltranfer_dom"/>
</dbReference>
<feature type="domain" description="Methyltransferase" evidence="2">
    <location>
        <begin position="170"/>
        <end position="328"/>
    </location>
</feature>
<keyword evidence="3" id="KW-0808">Transferase</keyword>
<dbReference type="AlphaFoldDB" id="A0AAD1RFK1"/>
<sequence length="361" mass="41869">MLRRDLRLRWRGCALRLAALCLAVLLCTHLSAEFRRWSWPPGELLEKVQVTSRGPGGGEQGRRIEEVPSRRQVIYVRRSSRAGEPGKQGGSSAESRRDPKKPVRWHLDLQPWASFSHSLNDEAKRFLRYITTAQIFCSQMVNNGLSNQIEDTLKPWTVCLDDKFELSHQIRSKQCRVYSLGLGEDDYIFEANMANGGCEVHRFDPSITSAHIHEGERLWHHRLSVDWRDPNPAIATHKLHSNTKKLGTIINEFGHWKIDILKADMESAEWKILENLILEGIVDQIGQLVVEIHLHWPGFEVSGNDSSVVRYWYSLFKELERKSFKLFYTYKDLNKPQMLLKKEIFNASSSYILSWVNTKWT</sequence>
<keyword evidence="3" id="KW-0489">Methyltransferase</keyword>
<dbReference type="PANTHER" id="PTHR32026">
    <property type="entry name" value="METHYLTRANSFERASE-LIKE PROTEIN 24"/>
    <property type="match status" value="1"/>
</dbReference>
<dbReference type="PANTHER" id="PTHR32026:SF10">
    <property type="entry name" value="METHYLTRANSFERASE-LIKE PROTEIN 24-RELATED"/>
    <property type="match status" value="1"/>
</dbReference>
<evidence type="ECO:0000256" key="1">
    <source>
        <dbReference type="SAM" id="MobiDB-lite"/>
    </source>
</evidence>
<reference evidence="3" key="1">
    <citation type="submission" date="2022-03" db="EMBL/GenBank/DDBJ databases">
        <authorList>
            <person name="Alioto T."/>
            <person name="Alioto T."/>
            <person name="Gomez Garrido J."/>
        </authorList>
    </citation>
    <scope>NUCLEOTIDE SEQUENCE</scope>
</reference>
<evidence type="ECO:0000259" key="2">
    <source>
        <dbReference type="Pfam" id="PF13383"/>
    </source>
</evidence>
<dbReference type="GO" id="GO:0008168">
    <property type="term" value="F:methyltransferase activity"/>
    <property type="evidence" value="ECO:0007669"/>
    <property type="project" value="UniProtKB-KW"/>
</dbReference>
<accession>A0AAD1RFK1</accession>
<feature type="region of interest" description="Disordered" evidence="1">
    <location>
        <begin position="78"/>
        <end position="101"/>
    </location>
</feature>
<evidence type="ECO:0000313" key="3">
    <source>
        <dbReference type="EMBL" id="CAH2252173.1"/>
    </source>
</evidence>
<dbReference type="InterPro" id="IPR026913">
    <property type="entry name" value="METTL24"/>
</dbReference>
<evidence type="ECO:0000313" key="4">
    <source>
        <dbReference type="Proteomes" id="UP001295444"/>
    </source>
</evidence>
<dbReference type="Proteomes" id="UP001295444">
    <property type="component" value="Chromosome 02"/>
</dbReference>
<dbReference type="Pfam" id="PF13383">
    <property type="entry name" value="Methyltransf_22"/>
    <property type="match status" value="1"/>
</dbReference>
<dbReference type="GO" id="GO:0032259">
    <property type="term" value="P:methylation"/>
    <property type="evidence" value="ECO:0007669"/>
    <property type="project" value="UniProtKB-KW"/>
</dbReference>
<gene>
    <name evidence="3" type="ORF">PECUL_23A058964</name>
</gene>
<name>A0AAD1RFK1_PELCU</name>
<keyword evidence="4" id="KW-1185">Reference proteome</keyword>
<proteinExistence type="predicted"/>